<dbReference type="GO" id="GO:0031295">
    <property type="term" value="P:T cell costimulation"/>
    <property type="evidence" value="ECO:0007669"/>
    <property type="project" value="InterPro"/>
</dbReference>
<keyword evidence="10" id="KW-0393">Immunoglobulin domain</keyword>
<dbReference type="CTD" id="29851"/>
<gene>
    <name evidence="16" type="primary">ICOS</name>
</gene>
<keyword evidence="15" id="KW-1185">Reference proteome</keyword>
<dbReference type="GO" id="GO:0098609">
    <property type="term" value="P:cell-cell adhesion"/>
    <property type="evidence" value="ECO:0007669"/>
    <property type="project" value="TreeGrafter"/>
</dbReference>
<evidence type="ECO:0000256" key="11">
    <source>
        <dbReference type="ARBA" id="ARBA00049688"/>
    </source>
</evidence>
<keyword evidence="6 12" id="KW-1133">Transmembrane helix</keyword>
<dbReference type="GO" id="GO:0005886">
    <property type="term" value="C:plasma membrane"/>
    <property type="evidence" value="ECO:0007669"/>
    <property type="project" value="UniProtKB-SubCell"/>
</dbReference>
<evidence type="ECO:0000256" key="3">
    <source>
        <dbReference type="ARBA" id="ARBA00022475"/>
    </source>
</evidence>
<dbReference type="InParanoid" id="A0A6J0SN44"/>
<keyword evidence="4 12" id="KW-0812">Transmembrane</keyword>
<dbReference type="InterPro" id="IPR039943">
    <property type="entry name" value="ICOS"/>
</dbReference>
<name>A0A6J0SN44_9SAUR</name>
<keyword evidence="8" id="KW-1015">Disulfide bond</keyword>
<reference evidence="16" key="2">
    <citation type="submission" date="2025-08" db="UniProtKB">
        <authorList>
            <consortium name="RefSeq"/>
        </authorList>
    </citation>
    <scope>IDENTIFICATION</scope>
</reference>
<organism evidence="15 16">
    <name type="scientific">Pogona vitticeps</name>
    <name type="common">central bearded dragon</name>
    <dbReference type="NCBI Taxonomy" id="103695"/>
    <lineage>
        <taxon>Eukaryota</taxon>
        <taxon>Metazoa</taxon>
        <taxon>Chordata</taxon>
        <taxon>Craniata</taxon>
        <taxon>Vertebrata</taxon>
        <taxon>Euteleostomi</taxon>
        <taxon>Lepidosauria</taxon>
        <taxon>Squamata</taxon>
        <taxon>Bifurcata</taxon>
        <taxon>Unidentata</taxon>
        <taxon>Episquamata</taxon>
        <taxon>Toxicofera</taxon>
        <taxon>Iguania</taxon>
        <taxon>Acrodonta</taxon>
        <taxon>Agamidae</taxon>
        <taxon>Amphibolurinae</taxon>
        <taxon>Pogona</taxon>
    </lineage>
</organism>
<evidence type="ECO:0000256" key="13">
    <source>
        <dbReference type="SAM" id="SignalP"/>
    </source>
</evidence>
<evidence type="ECO:0000256" key="9">
    <source>
        <dbReference type="ARBA" id="ARBA00023180"/>
    </source>
</evidence>
<keyword evidence="7 12" id="KW-0472">Membrane</keyword>
<dbReference type="PANTHER" id="PTHR20904:SF0">
    <property type="entry name" value="INDUCIBLE T-CELL COSTIMULATOR"/>
    <property type="match status" value="1"/>
</dbReference>
<dbReference type="OrthoDB" id="9403189at2759"/>
<comment type="subcellular location">
    <subcellularLocation>
        <location evidence="1">Cell membrane</location>
        <topology evidence="1">Single-pass type I membrane protein</topology>
    </subcellularLocation>
</comment>
<evidence type="ECO:0000313" key="15">
    <source>
        <dbReference type="Proteomes" id="UP001652642"/>
    </source>
</evidence>
<dbReference type="Pfam" id="PF15910">
    <property type="entry name" value="V-set_2"/>
    <property type="match status" value="1"/>
</dbReference>
<evidence type="ECO:0000256" key="12">
    <source>
        <dbReference type="SAM" id="Phobius"/>
    </source>
</evidence>
<dbReference type="AlphaFoldDB" id="A0A6J0SN44"/>
<feature type="chain" id="PRO_5045742516" description="Inducible T-cell costimulator" evidence="13">
    <location>
        <begin position="19"/>
        <end position="205"/>
    </location>
</feature>
<keyword evidence="5 13" id="KW-0732">Signal</keyword>
<dbReference type="InterPro" id="IPR013783">
    <property type="entry name" value="Ig-like_fold"/>
</dbReference>
<feature type="signal peptide" evidence="13">
    <location>
        <begin position="1"/>
        <end position="18"/>
    </location>
</feature>
<dbReference type="Gene3D" id="2.60.40.10">
    <property type="entry name" value="Immunoglobulins"/>
    <property type="match status" value="1"/>
</dbReference>
<evidence type="ECO:0000256" key="6">
    <source>
        <dbReference type="ARBA" id="ARBA00022989"/>
    </source>
</evidence>
<dbReference type="GeneID" id="110072415"/>
<dbReference type="GO" id="GO:0002517">
    <property type="term" value="P:T cell tolerance induction"/>
    <property type="evidence" value="ECO:0007669"/>
    <property type="project" value="TreeGrafter"/>
</dbReference>
<keyword evidence="3" id="KW-1003">Cell membrane</keyword>
<evidence type="ECO:0000259" key="14">
    <source>
        <dbReference type="Pfam" id="PF15910"/>
    </source>
</evidence>
<evidence type="ECO:0000256" key="2">
    <source>
        <dbReference type="ARBA" id="ARBA00019739"/>
    </source>
</evidence>
<evidence type="ECO:0000256" key="7">
    <source>
        <dbReference type="ARBA" id="ARBA00023136"/>
    </source>
</evidence>
<feature type="transmembrane region" description="Helical" evidence="12">
    <location>
        <begin position="157"/>
        <end position="182"/>
    </location>
</feature>
<reference evidence="15" key="1">
    <citation type="submission" date="2025-05" db="UniProtKB">
        <authorList>
            <consortium name="RefSeq"/>
        </authorList>
    </citation>
    <scope>NUCLEOTIDE SEQUENCE [LARGE SCALE GENOMIC DNA]</scope>
</reference>
<feature type="domain" description="Immunoglobulin V-set" evidence="14">
    <location>
        <begin position="48"/>
        <end position="142"/>
    </location>
</feature>
<dbReference type="KEGG" id="pvt:110072415"/>
<evidence type="ECO:0000313" key="16">
    <source>
        <dbReference type="RefSeq" id="XP_020636420.2"/>
    </source>
</evidence>
<accession>A0A6J0SN44</accession>
<keyword evidence="9" id="KW-0325">Glycoprotein</keyword>
<protein>
    <recommendedName>
        <fullName evidence="2">Inducible T-cell costimulator</fullName>
    </recommendedName>
</protein>
<evidence type="ECO:0000256" key="8">
    <source>
        <dbReference type="ARBA" id="ARBA00023157"/>
    </source>
</evidence>
<dbReference type="RefSeq" id="XP_020636420.2">
    <property type="nucleotide sequence ID" value="XM_020780761.2"/>
</dbReference>
<evidence type="ECO:0000256" key="5">
    <source>
        <dbReference type="ARBA" id="ARBA00022729"/>
    </source>
</evidence>
<evidence type="ECO:0000256" key="4">
    <source>
        <dbReference type="ARBA" id="ARBA00022692"/>
    </source>
</evidence>
<dbReference type="Proteomes" id="UP001652642">
    <property type="component" value="Chromosome 1"/>
</dbReference>
<proteinExistence type="predicted"/>
<dbReference type="InterPro" id="IPR013106">
    <property type="entry name" value="Ig_V-set"/>
</dbReference>
<sequence length="205" mass="23150">MKLAIVPFFLLCFHFVTPNGVCNDSYVPLCSVSAKGTASLLQDMDEFPKDIFTFNCPLPDVVESFRMKLFKGQSEICVLYIDNDVKRVTCNEFCDPVHSNDSISFVLRNLNSRHSDTYTCCLEVLVPVYAHCKISEKHLYIQGTEESCLLSDLTSKILVGLTVFSVVFSIFLLIVCSFRAMVCRHDPSSRDYNNEYMAMAAVKFG</sequence>
<dbReference type="PANTHER" id="PTHR20904">
    <property type="entry name" value="INDUCIBLE T-CELL COSTIMULATOR ICOS"/>
    <property type="match status" value="1"/>
</dbReference>
<evidence type="ECO:0000256" key="1">
    <source>
        <dbReference type="ARBA" id="ARBA00004251"/>
    </source>
</evidence>
<comment type="subunit">
    <text evidence="11">Homodimer; disulfide-linked. Interacts with ICOSLG. Interacts with PIK3R1. Interacts with TBK1; this interaction is critical for the maturation of T follicular regulatory cells.</text>
</comment>
<evidence type="ECO:0000256" key="10">
    <source>
        <dbReference type="ARBA" id="ARBA00023319"/>
    </source>
</evidence>